<dbReference type="EMBL" id="JAUEPS010000031">
    <property type="protein sequence ID" value="KAK0452105.1"/>
    <property type="molecule type" value="Genomic_DNA"/>
</dbReference>
<accession>A0AA39MZZ3</accession>
<reference evidence="1" key="1">
    <citation type="submission" date="2023-06" db="EMBL/GenBank/DDBJ databases">
        <authorList>
            <consortium name="Lawrence Berkeley National Laboratory"/>
            <person name="Ahrendt S."/>
            <person name="Sahu N."/>
            <person name="Indic B."/>
            <person name="Wong-Bajracharya J."/>
            <person name="Merenyi Z."/>
            <person name="Ke H.-M."/>
            <person name="Monk M."/>
            <person name="Kocsube S."/>
            <person name="Drula E."/>
            <person name="Lipzen A."/>
            <person name="Balint B."/>
            <person name="Henrissat B."/>
            <person name="Andreopoulos B."/>
            <person name="Martin F.M."/>
            <person name="Harder C.B."/>
            <person name="Rigling D."/>
            <person name="Ford K.L."/>
            <person name="Foster G.D."/>
            <person name="Pangilinan J."/>
            <person name="Papanicolaou A."/>
            <person name="Barry K."/>
            <person name="LaButti K."/>
            <person name="Viragh M."/>
            <person name="Koriabine M."/>
            <person name="Yan M."/>
            <person name="Riley R."/>
            <person name="Champramary S."/>
            <person name="Plett K.L."/>
            <person name="Tsai I.J."/>
            <person name="Slot J."/>
            <person name="Sipos G."/>
            <person name="Plett J."/>
            <person name="Nagy L.G."/>
            <person name="Grigoriev I.V."/>
        </authorList>
    </citation>
    <scope>NUCLEOTIDE SEQUENCE</scope>
    <source>
        <strain evidence="1">CCBAS 213</strain>
    </source>
</reference>
<proteinExistence type="predicted"/>
<dbReference type="RefSeq" id="XP_060327939.1">
    <property type="nucleotide sequence ID" value="XM_060483110.1"/>
</dbReference>
<keyword evidence="2" id="KW-1185">Reference proteome</keyword>
<dbReference type="Proteomes" id="UP001175211">
    <property type="component" value="Unassembled WGS sequence"/>
</dbReference>
<evidence type="ECO:0000313" key="1">
    <source>
        <dbReference type="EMBL" id="KAK0452105.1"/>
    </source>
</evidence>
<protein>
    <submittedName>
        <fullName evidence="1">Uncharacterized protein</fullName>
    </submittedName>
</protein>
<dbReference type="AlphaFoldDB" id="A0AA39MZZ3"/>
<dbReference type="GeneID" id="85366658"/>
<comment type="caution">
    <text evidence="1">The sequence shown here is derived from an EMBL/GenBank/DDBJ whole genome shotgun (WGS) entry which is preliminary data.</text>
</comment>
<organism evidence="1 2">
    <name type="scientific">Armillaria tabescens</name>
    <name type="common">Ringless honey mushroom</name>
    <name type="synonym">Agaricus tabescens</name>
    <dbReference type="NCBI Taxonomy" id="1929756"/>
    <lineage>
        <taxon>Eukaryota</taxon>
        <taxon>Fungi</taxon>
        <taxon>Dikarya</taxon>
        <taxon>Basidiomycota</taxon>
        <taxon>Agaricomycotina</taxon>
        <taxon>Agaricomycetes</taxon>
        <taxon>Agaricomycetidae</taxon>
        <taxon>Agaricales</taxon>
        <taxon>Marasmiineae</taxon>
        <taxon>Physalacriaceae</taxon>
        <taxon>Desarmillaria</taxon>
    </lineage>
</organism>
<sequence>MFLSPPQKRHIPYRPTSISIFATAPSLKFSRDTSIVPPPKNKALRPKSLSTLYDSIGARFPSQHLAHRQSLFDQKIHIRFLYYIYTYVVCLTKTQKIDKEYNTKIVSYKGKECVCYTVILHAWVSVGREHKRSINGSKKRGGDGRAGMT</sequence>
<name>A0AA39MZZ3_ARMTA</name>
<evidence type="ECO:0000313" key="2">
    <source>
        <dbReference type="Proteomes" id="UP001175211"/>
    </source>
</evidence>
<gene>
    <name evidence="1" type="ORF">EV420DRAFT_692169</name>
</gene>